<organism evidence="4 5">
    <name type="scientific">Leptonema illini</name>
    <dbReference type="NCBI Taxonomy" id="183"/>
    <lineage>
        <taxon>Bacteria</taxon>
        <taxon>Pseudomonadati</taxon>
        <taxon>Spirochaetota</taxon>
        <taxon>Spirochaetia</taxon>
        <taxon>Leptospirales</taxon>
        <taxon>Leptospiraceae</taxon>
        <taxon>Leptonema</taxon>
    </lineage>
</organism>
<evidence type="ECO:0000256" key="1">
    <source>
        <dbReference type="SAM" id="MobiDB-lite"/>
    </source>
</evidence>
<feature type="signal peptide" evidence="2">
    <location>
        <begin position="1"/>
        <end position="20"/>
    </location>
</feature>
<dbReference type="GO" id="GO:0006508">
    <property type="term" value="P:proteolysis"/>
    <property type="evidence" value="ECO:0007669"/>
    <property type="project" value="InterPro"/>
</dbReference>
<dbReference type="InterPro" id="IPR011600">
    <property type="entry name" value="Pept_C14_caspase"/>
</dbReference>
<feature type="domain" description="Peptidase C14 caspase" evidence="3">
    <location>
        <begin position="28"/>
        <end position="269"/>
    </location>
</feature>
<dbReference type="GO" id="GO:0005737">
    <property type="term" value="C:cytoplasm"/>
    <property type="evidence" value="ECO:0007669"/>
    <property type="project" value="TreeGrafter"/>
</dbReference>
<dbReference type="AlphaFoldDB" id="A0A833LY94"/>
<dbReference type="Pfam" id="PF13620">
    <property type="entry name" value="CarboxypepD_reg"/>
    <property type="match status" value="1"/>
</dbReference>
<dbReference type="Pfam" id="PF00656">
    <property type="entry name" value="Peptidase_C14"/>
    <property type="match status" value="1"/>
</dbReference>
<feature type="chain" id="PRO_5032334833" description="Peptidase C14 caspase domain-containing protein" evidence="2">
    <location>
        <begin position="21"/>
        <end position="564"/>
    </location>
</feature>
<evidence type="ECO:0000259" key="3">
    <source>
        <dbReference type="Pfam" id="PF00656"/>
    </source>
</evidence>
<name>A0A833LY94_9LEPT</name>
<dbReference type="Gene3D" id="3.40.50.1460">
    <property type="match status" value="1"/>
</dbReference>
<keyword evidence="2" id="KW-0732">Signal</keyword>
<dbReference type="InterPro" id="IPR050452">
    <property type="entry name" value="Metacaspase"/>
</dbReference>
<dbReference type="SUPFAM" id="SSF49452">
    <property type="entry name" value="Starch-binding domain-like"/>
    <property type="match status" value="1"/>
</dbReference>
<evidence type="ECO:0000256" key="2">
    <source>
        <dbReference type="SAM" id="SignalP"/>
    </source>
</evidence>
<proteinExistence type="predicted"/>
<dbReference type="SUPFAM" id="SSF52129">
    <property type="entry name" value="Caspase-like"/>
    <property type="match status" value="1"/>
</dbReference>
<dbReference type="Proteomes" id="UP000460298">
    <property type="component" value="Unassembled WGS sequence"/>
</dbReference>
<dbReference type="GO" id="GO:0030246">
    <property type="term" value="F:carbohydrate binding"/>
    <property type="evidence" value="ECO:0007669"/>
    <property type="project" value="InterPro"/>
</dbReference>
<accession>A0A833LY94</accession>
<protein>
    <recommendedName>
        <fullName evidence="3">Peptidase C14 caspase domain-containing protein</fullName>
    </recommendedName>
</protein>
<dbReference type="Gene3D" id="2.60.40.1120">
    <property type="entry name" value="Carboxypeptidase-like, regulatory domain"/>
    <property type="match status" value="1"/>
</dbReference>
<reference evidence="4 5" key="1">
    <citation type="submission" date="2019-10" db="EMBL/GenBank/DDBJ databases">
        <title>Extracellular Electron Transfer in a Candidatus Methanoperedens spp. Enrichment Culture.</title>
        <authorList>
            <person name="Berger S."/>
            <person name="Rangel Shaw D."/>
            <person name="Berben T."/>
            <person name="In 'T Zandt M."/>
            <person name="Frank J."/>
            <person name="Reimann J."/>
            <person name="Jetten M.S.M."/>
            <person name="Welte C.U."/>
        </authorList>
    </citation>
    <scope>NUCLEOTIDE SEQUENCE [LARGE SCALE GENOMIC DNA]</scope>
    <source>
        <strain evidence="4">SB12</strain>
    </source>
</reference>
<dbReference type="PANTHER" id="PTHR48104:SF30">
    <property type="entry name" value="METACASPASE-1"/>
    <property type="match status" value="1"/>
</dbReference>
<gene>
    <name evidence="4" type="ORF">F9K24_04755</name>
</gene>
<dbReference type="InterPro" id="IPR029030">
    <property type="entry name" value="Caspase-like_dom_sf"/>
</dbReference>
<dbReference type="PANTHER" id="PTHR48104">
    <property type="entry name" value="METACASPASE-4"/>
    <property type="match status" value="1"/>
</dbReference>
<evidence type="ECO:0000313" key="4">
    <source>
        <dbReference type="EMBL" id="KAB2934340.1"/>
    </source>
</evidence>
<evidence type="ECO:0000313" key="5">
    <source>
        <dbReference type="Proteomes" id="UP000460298"/>
    </source>
</evidence>
<dbReference type="InterPro" id="IPR013784">
    <property type="entry name" value="Carb-bd-like_fold"/>
</dbReference>
<dbReference type="GO" id="GO:0004197">
    <property type="term" value="F:cysteine-type endopeptidase activity"/>
    <property type="evidence" value="ECO:0007669"/>
    <property type="project" value="InterPro"/>
</dbReference>
<feature type="compositionally biased region" description="Basic and acidic residues" evidence="1">
    <location>
        <begin position="291"/>
        <end position="301"/>
    </location>
</feature>
<comment type="caution">
    <text evidence="4">The sequence shown here is derived from an EMBL/GenBank/DDBJ whole genome shotgun (WGS) entry which is preliminary data.</text>
</comment>
<feature type="region of interest" description="Disordered" evidence="1">
    <location>
        <begin position="282"/>
        <end position="339"/>
    </location>
</feature>
<sequence>MILKRTHLLLLALLSVGLYAAGPSLEAKRIAVIIGTNYKGNDAGIPPLDLCEADAKLMEQSLKAHGRYDDAKVLLGSMVTASRIQEAMKEVAAKSSADDSVFFYFSGHGTYQRDSNAPNGLRNYIVMFNRPHVSDKELSDWMSGIKGKITFVFDCCFSGGIVQKGRRGVGDIPVAENSPGTVIENGGNDFYFKDAVLIGSSDANETSIEIRGSVNHGVFTYYFAQGLNPANGDLNSDRSVTLYEAFTWSAKRVTDHAKKFNHKQTPQLRGNASGYVVTGQVEPVKPPVQDNKPEKPEDNKPEVVTPQPDVSPQKPPADPVQPADPVTNDEPAVVDNGPTQQGGFQICTTILKSRQAGPTPLDPMVLLKKKKLGDDVRKIRVLLSEKEYKTTIQWLDENQFKAICGEQVPLGFYSFKEKVIKNQVALLTVSGIPAGVHELKIEADDYPVIKEVLGVEKRQTGKMLVVASLAGFGTIRGKVFYKNFEQPLPGQEVWMPTTMTTNQQYKMKTTSDGAFWFLNLPPSRYYNIKASFLENLDLDNKQLEVKAGAVTTVDVVLSRKSVKQ</sequence>
<dbReference type="EMBL" id="WBUI01000003">
    <property type="protein sequence ID" value="KAB2934340.1"/>
    <property type="molecule type" value="Genomic_DNA"/>
</dbReference>